<organism evidence="6 7">
    <name type="scientific">Popillia japonica</name>
    <name type="common">Japanese beetle</name>
    <dbReference type="NCBI Taxonomy" id="7064"/>
    <lineage>
        <taxon>Eukaryota</taxon>
        <taxon>Metazoa</taxon>
        <taxon>Ecdysozoa</taxon>
        <taxon>Arthropoda</taxon>
        <taxon>Hexapoda</taxon>
        <taxon>Insecta</taxon>
        <taxon>Pterygota</taxon>
        <taxon>Neoptera</taxon>
        <taxon>Endopterygota</taxon>
        <taxon>Coleoptera</taxon>
        <taxon>Polyphaga</taxon>
        <taxon>Scarabaeiformia</taxon>
        <taxon>Scarabaeidae</taxon>
        <taxon>Rutelinae</taxon>
        <taxon>Popillia</taxon>
    </lineage>
</organism>
<dbReference type="InterPro" id="IPR004827">
    <property type="entry name" value="bZIP"/>
</dbReference>
<protein>
    <submittedName>
        <fullName evidence="6">BZIP Maf transcription factor</fullName>
    </submittedName>
</protein>
<evidence type="ECO:0000256" key="1">
    <source>
        <dbReference type="ARBA" id="ARBA00023015"/>
    </source>
</evidence>
<dbReference type="Gene3D" id="1.20.5.170">
    <property type="match status" value="1"/>
</dbReference>
<dbReference type="EMBL" id="JASPKY010000187">
    <property type="protein sequence ID" value="KAK9722512.1"/>
    <property type="molecule type" value="Genomic_DNA"/>
</dbReference>
<dbReference type="InterPro" id="IPR046347">
    <property type="entry name" value="bZIP_sf"/>
</dbReference>
<dbReference type="Gene3D" id="3.30.930.10">
    <property type="entry name" value="Bira Bifunctional Protein, Domain 2"/>
    <property type="match status" value="1"/>
</dbReference>
<dbReference type="Pfam" id="PF03131">
    <property type="entry name" value="bZIP_Maf"/>
    <property type="match status" value="1"/>
</dbReference>
<feature type="region of interest" description="Disordered" evidence="4">
    <location>
        <begin position="99"/>
        <end position="165"/>
    </location>
</feature>
<keyword evidence="3" id="KW-0804">Transcription</keyword>
<name>A0AAW1KQL2_POPJA</name>
<evidence type="ECO:0000259" key="5">
    <source>
        <dbReference type="PROSITE" id="PS50217"/>
    </source>
</evidence>
<dbReference type="InterPro" id="IPR004826">
    <property type="entry name" value="bZIP_Maf"/>
</dbReference>
<proteinExistence type="predicted"/>
<keyword evidence="2" id="KW-0238">DNA-binding</keyword>
<dbReference type="InterPro" id="IPR000837">
    <property type="entry name" value="AP-1"/>
</dbReference>
<feature type="compositionally biased region" description="Basic and acidic residues" evidence="4">
    <location>
        <begin position="136"/>
        <end position="150"/>
    </location>
</feature>
<reference evidence="6 7" key="1">
    <citation type="journal article" date="2024" name="BMC Genomics">
        <title>De novo assembly and annotation of Popillia japonica's genome with initial clues to its potential as an invasive pest.</title>
        <authorList>
            <person name="Cucini C."/>
            <person name="Boschi S."/>
            <person name="Funari R."/>
            <person name="Cardaioli E."/>
            <person name="Iannotti N."/>
            <person name="Marturano G."/>
            <person name="Paoli F."/>
            <person name="Bruttini M."/>
            <person name="Carapelli A."/>
            <person name="Frati F."/>
            <person name="Nardi F."/>
        </authorList>
    </citation>
    <scope>NUCLEOTIDE SEQUENCE [LARGE SCALE GENOMIC DNA]</scope>
    <source>
        <strain evidence="6">DMR45628</strain>
    </source>
</reference>
<gene>
    <name evidence="6" type="ORF">QE152_g19618</name>
</gene>
<keyword evidence="7" id="KW-1185">Reference proteome</keyword>
<evidence type="ECO:0000313" key="6">
    <source>
        <dbReference type="EMBL" id="KAK9722512.1"/>
    </source>
</evidence>
<dbReference type="PANTHER" id="PTHR23351:SF56">
    <property type="entry name" value="KAYAK"/>
    <property type="match status" value="1"/>
</dbReference>
<dbReference type="GO" id="GO:0000978">
    <property type="term" value="F:RNA polymerase II cis-regulatory region sequence-specific DNA binding"/>
    <property type="evidence" value="ECO:0007669"/>
    <property type="project" value="TreeGrafter"/>
</dbReference>
<dbReference type="GO" id="GO:0005634">
    <property type="term" value="C:nucleus"/>
    <property type="evidence" value="ECO:0007669"/>
    <property type="project" value="TreeGrafter"/>
</dbReference>
<dbReference type="SMART" id="SM00338">
    <property type="entry name" value="BRLZ"/>
    <property type="match status" value="1"/>
</dbReference>
<sequence length="454" mass="51676">MAFMDQKEIANILARELFFQQFLNFEGLNSGVPTRTTPTLTPTTLRNIEQTFIELQSETESHENEAGFVPPLVHSIGNNQYIQASEVDVYSKSILWQPSLSQSSSDSNNRPTPPHTPKNGISNNPPQRRNMGGRKPAKELHLSPEEEERRRIRRERNKAAAARCRKRRVDHTNALIEETEKLEQRKIELHQEIQKAQYEKEELECVLENHKNSNYCKYPRSPSPQDIKPYDLPLLNRTAQDKVKTEYIEQLPLDEESFQPPSKKIMLSQTISTLSKPPRPRTLDVQSAKTAADLPGISISTPSTGIQFNFESLMVGGTGLTPVSGPLAPTCSTQIRLPSVSSADITSPDSCGPPNRKEVRESLIEKMIVKQFWNAKLGCNNIVKYLSSMPKYDTKNEIIVNKISFKTDNFTNVTPKILSHLNTNLHTKKYHPLSLVRQRLVNYFYKTYVTNRAY</sequence>
<dbReference type="GO" id="GO:0000981">
    <property type="term" value="F:DNA-binding transcription factor activity, RNA polymerase II-specific"/>
    <property type="evidence" value="ECO:0007669"/>
    <property type="project" value="TreeGrafter"/>
</dbReference>
<dbReference type="PANTHER" id="PTHR23351">
    <property type="entry name" value="FOS TRANSCRIPTION FACTOR-RELATED"/>
    <property type="match status" value="1"/>
</dbReference>
<keyword evidence="1" id="KW-0805">Transcription regulation</keyword>
<evidence type="ECO:0000313" key="7">
    <source>
        <dbReference type="Proteomes" id="UP001458880"/>
    </source>
</evidence>
<dbReference type="AlphaFoldDB" id="A0AAW1KQL2"/>
<dbReference type="Proteomes" id="UP001458880">
    <property type="component" value="Unassembled WGS sequence"/>
</dbReference>
<comment type="caution">
    <text evidence="6">The sequence shown here is derived from an EMBL/GenBank/DDBJ whole genome shotgun (WGS) entry which is preliminary data.</text>
</comment>
<dbReference type="PROSITE" id="PS50217">
    <property type="entry name" value="BZIP"/>
    <property type="match status" value="1"/>
</dbReference>
<dbReference type="PROSITE" id="PS00036">
    <property type="entry name" value="BZIP_BASIC"/>
    <property type="match status" value="1"/>
</dbReference>
<dbReference type="InterPro" id="IPR045864">
    <property type="entry name" value="aa-tRNA-synth_II/BPL/LPL"/>
</dbReference>
<feature type="domain" description="BZIP" evidence="5">
    <location>
        <begin position="147"/>
        <end position="210"/>
    </location>
</feature>
<evidence type="ECO:0000256" key="4">
    <source>
        <dbReference type="SAM" id="MobiDB-lite"/>
    </source>
</evidence>
<dbReference type="SUPFAM" id="SSF57959">
    <property type="entry name" value="Leucine zipper domain"/>
    <property type="match status" value="1"/>
</dbReference>
<evidence type="ECO:0000256" key="3">
    <source>
        <dbReference type="ARBA" id="ARBA00023163"/>
    </source>
</evidence>
<dbReference type="PRINTS" id="PR00042">
    <property type="entry name" value="LEUZIPPRFOS"/>
</dbReference>
<accession>A0AAW1KQL2</accession>
<evidence type="ECO:0000256" key="2">
    <source>
        <dbReference type="ARBA" id="ARBA00023125"/>
    </source>
</evidence>